<dbReference type="PROSITE" id="PS50878">
    <property type="entry name" value="RT_POL"/>
    <property type="match status" value="1"/>
</dbReference>
<feature type="domain" description="Reverse transcriptase" evidence="1">
    <location>
        <begin position="1"/>
        <end position="88"/>
    </location>
</feature>
<protein>
    <submittedName>
        <fullName evidence="2">Uncharacterized transposon-derived protein F52C9.6</fullName>
    </submittedName>
</protein>
<reference evidence="2" key="1">
    <citation type="journal article" date="2014" name="PLoS ONE">
        <title>Transcriptome-Based Identification of ABC Transporters in the Western Tarnished Plant Bug Lygus hesperus.</title>
        <authorList>
            <person name="Hull J.J."/>
            <person name="Chaney K."/>
            <person name="Geib S.M."/>
            <person name="Fabrick J.A."/>
            <person name="Brent C.S."/>
            <person name="Walsh D."/>
            <person name="Lavine L.C."/>
        </authorList>
    </citation>
    <scope>NUCLEOTIDE SEQUENCE</scope>
</reference>
<evidence type="ECO:0000259" key="1">
    <source>
        <dbReference type="PROSITE" id="PS50878"/>
    </source>
</evidence>
<dbReference type="Pfam" id="PF00078">
    <property type="entry name" value="RVT_1"/>
    <property type="match status" value="1"/>
</dbReference>
<dbReference type="AlphaFoldDB" id="A0A0A9WKI1"/>
<accession>A0A0A9WKI1</accession>
<feature type="non-terminal residue" evidence="2">
    <location>
        <position position="1"/>
    </location>
</feature>
<sequence>INTRGSIYYKSVQVLAYADDLDIVGRSVSAVKEAFLALEKEAKKIGLQVNEAKTKYMAAGRHKQTGSVNMGSYTFESVESFTYLGSAVTWNNDMDQEIRIRIMNANKCYFGLIKHFKNRNVSRS</sequence>
<dbReference type="PANTHER" id="PTHR47027">
    <property type="entry name" value="REVERSE TRANSCRIPTASE DOMAIN-CONTAINING PROTEIN"/>
    <property type="match status" value="1"/>
</dbReference>
<name>A0A0A9WKI1_LYGHE</name>
<organism evidence="2">
    <name type="scientific">Lygus hesperus</name>
    <name type="common">Western plant bug</name>
    <dbReference type="NCBI Taxonomy" id="30085"/>
    <lineage>
        <taxon>Eukaryota</taxon>
        <taxon>Metazoa</taxon>
        <taxon>Ecdysozoa</taxon>
        <taxon>Arthropoda</taxon>
        <taxon>Hexapoda</taxon>
        <taxon>Insecta</taxon>
        <taxon>Pterygota</taxon>
        <taxon>Neoptera</taxon>
        <taxon>Paraneoptera</taxon>
        <taxon>Hemiptera</taxon>
        <taxon>Heteroptera</taxon>
        <taxon>Panheteroptera</taxon>
        <taxon>Cimicomorpha</taxon>
        <taxon>Miridae</taxon>
        <taxon>Mirini</taxon>
        <taxon>Lygus</taxon>
    </lineage>
</organism>
<dbReference type="PANTHER" id="PTHR47027:SF29">
    <property type="entry name" value="C2H2-TYPE DOMAIN-CONTAINING PROTEIN"/>
    <property type="match status" value="1"/>
</dbReference>
<dbReference type="InterPro" id="IPR000477">
    <property type="entry name" value="RT_dom"/>
</dbReference>
<dbReference type="SUPFAM" id="SSF56672">
    <property type="entry name" value="DNA/RNA polymerases"/>
    <property type="match status" value="1"/>
</dbReference>
<dbReference type="InterPro" id="IPR043502">
    <property type="entry name" value="DNA/RNA_pol_sf"/>
</dbReference>
<dbReference type="GO" id="GO:0071897">
    <property type="term" value="P:DNA biosynthetic process"/>
    <property type="evidence" value="ECO:0007669"/>
    <property type="project" value="UniProtKB-ARBA"/>
</dbReference>
<evidence type="ECO:0000313" key="2">
    <source>
        <dbReference type="EMBL" id="JAG08952.1"/>
    </source>
</evidence>
<proteinExistence type="predicted"/>
<gene>
    <name evidence="2" type="primary">F52C9.6_7</name>
    <name evidence="2" type="ORF">CM83_104232</name>
</gene>
<feature type="non-terminal residue" evidence="2">
    <location>
        <position position="124"/>
    </location>
</feature>
<reference evidence="2" key="2">
    <citation type="submission" date="2014-07" db="EMBL/GenBank/DDBJ databases">
        <authorList>
            <person name="Hull J."/>
        </authorList>
    </citation>
    <scope>NUCLEOTIDE SEQUENCE</scope>
</reference>
<dbReference type="EMBL" id="GBHO01034652">
    <property type="protein sequence ID" value="JAG08952.1"/>
    <property type="molecule type" value="Transcribed_RNA"/>
</dbReference>